<sequence>MKGFLPILISIRRAFGRNDWDIHLSRRLARIHCDAPISCLLYLEEAHEKVKRRFEELGTGKFAKLSAR</sequence>
<gene>
    <name evidence="1" type="ORF">ACFO4N_11630</name>
</gene>
<protein>
    <submittedName>
        <fullName evidence="1">Uncharacterized protein</fullName>
    </submittedName>
</protein>
<dbReference type="RefSeq" id="WP_376846457.1">
    <property type="nucleotide sequence ID" value="NZ_JBHSFW010000007.1"/>
</dbReference>
<dbReference type="EMBL" id="JBHSFW010000007">
    <property type="protein sequence ID" value="MFC4619364.1"/>
    <property type="molecule type" value="Genomic_DNA"/>
</dbReference>
<reference evidence="2" key="1">
    <citation type="journal article" date="2019" name="Int. J. Syst. Evol. Microbiol.">
        <title>The Global Catalogue of Microorganisms (GCM) 10K type strain sequencing project: providing services to taxonomists for standard genome sequencing and annotation.</title>
        <authorList>
            <consortium name="The Broad Institute Genomics Platform"/>
            <consortium name="The Broad Institute Genome Sequencing Center for Infectious Disease"/>
            <person name="Wu L."/>
            <person name="Ma J."/>
        </authorList>
    </citation>
    <scope>NUCLEOTIDE SEQUENCE [LARGE SCALE GENOMIC DNA]</scope>
    <source>
        <strain evidence="2">CGMCC 1.16306</strain>
    </source>
</reference>
<dbReference type="Proteomes" id="UP001596022">
    <property type="component" value="Unassembled WGS sequence"/>
</dbReference>
<accession>A0ABV9GMA3</accession>
<evidence type="ECO:0000313" key="2">
    <source>
        <dbReference type="Proteomes" id="UP001596022"/>
    </source>
</evidence>
<name>A0ABV9GMA3_9BACL</name>
<comment type="caution">
    <text evidence="1">The sequence shown here is derived from an EMBL/GenBank/DDBJ whole genome shotgun (WGS) entry which is preliminary data.</text>
</comment>
<evidence type="ECO:0000313" key="1">
    <source>
        <dbReference type="EMBL" id="MFC4619364.1"/>
    </source>
</evidence>
<organism evidence="1 2">
    <name type="scientific">Camelliibacillus cellulosilyticus</name>
    <dbReference type="NCBI Taxonomy" id="2174486"/>
    <lineage>
        <taxon>Bacteria</taxon>
        <taxon>Bacillati</taxon>
        <taxon>Bacillota</taxon>
        <taxon>Bacilli</taxon>
        <taxon>Bacillales</taxon>
        <taxon>Sporolactobacillaceae</taxon>
        <taxon>Camelliibacillus</taxon>
    </lineage>
</organism>
<proteinExistence type="predicted"/>
<keyword evidence="2" id="KW-1185">Reference proteome</keyword>